<evidence type="ECO:0000313" key="4">
    <source>
        <dbReference type="Proteomes" id="UP001190700"/>
    </source>
</evidence>
<name>A0AAE0BC25_9CHLO</name>
<protein>
    <recommendedName>
        <fullName evidence="2">EF-hand domain-containing protein</fullName>
    </recommendedName>
</protein>
<comment type="caution">
    <text evidence="3">The sequence shown here is derived from an EMBL/GenBank/DDBJ whole genome shotgun (WGS) entry which is preliminary data.</text>
</comment>
<gene>
    <name evidence="3" type="ORF">CYMTET_56759</name>
</gene>
<dbReference type="GO" id="GO:0005509">
    <property type="term" value="F:calcium ion binding"/>
    <property type="evidence" value="ECO:0007669"/>
    <property type="project" value="InterPro"/>
</dbReference>
<dbReference type="Proteomes" id="UP001190700">
    <property type="component" value="Unassembled WGS sequence"/>
</dbReference>
<dbReference type="EMBL" id="LGRX02035851">
    <property type="protein sequence ID" value="KAK3232924.1"/>
    <property type="molecule type" value="Genomic_DNA"/>
</dbReference>
<feature type="region of interest" description="Disordered" evidence="1">
    <location>
        <begin position="248"/>
        <end position="292"/>
    </location>
</feature>
<evidence type="ECO:0000256" key="1">
    <source>
        <dbReference type="SAM" id="MobiDB-lite"/>
    </source>
</evidence>
<evidence type="ECO:0000313" key="3">
    <source>
        <dbReference type="EMBL" id="KAK3232924.1"/>
    </source>
</evidence>
<proteinExistence type="predicted"/>
<evidence type="ECO:0000259" key="2">
    <source>
        <dbReference type="PROSITE" id="PS50222"/>
    </source>
</evidence>
<sequence>MSYFYRNIMCEQANPATLYSRYASAAVIASVVFDMLDKNDDAKISKEELFSMIMEIEPVSSMSNSRKATEFAKRPKAIDRTGRIVEFLFEQKSQIPRDAEPKMTREEQDQSDLESQLDAAAGLKLDNPGVTRDDFIDLFTGHSNMMKDIHKLVQSERRIGKIAWDRDLAEMYDEIDIKLLEAKEVKKRSTGDLRGYTFGTPRQRVGSVDEGWTKSNAMTAPLASNSPSPTGGGGSEFVPEFVMRKGISKGPPAASAGVKDVAQPKVSTQYTAKSRIHDRRDKEIKEQEEQEEQEERLAVVAESMLDGASSSVHEQMGEMRHKLYKLEKYMHRIRAIQKESEQAKSWTPFEEFRILSQECVPCHQLWPLFLLLYLPPALYPIGGIHFRAVAFSTYWLCERTSELPLFRGLHISVQLSRIGLWRYPFSGVVMQAVFDIFLNQEESHLPQHTARGVQAIARTACFSQVSPRDPGH</sequence>
<feature type="domain" description="EF-hand" evidence="2">
    <location>
        <begin position="32"/>
        <end position="59"/>
    </location>
</feature>
<dbReference type="PROSITE" id="PS50222">
    <property type="entry name" value="EF_HAND_2"/>
    <property type="match status" value="1"/>
</dbReference>
<dbReference type="InterPro" id="IPR002048">
    <property type="entry name" value="EF_hand_dom"/>
</dbReference>
<reference evidence="3 4" key="1">
    <citation type="journal article" date="2015" name="Genome Biol. Evol.">
        <title>Comparative Genomics of a Bacterivorous Green Alga Reveals Evolutionary Causalities and Consequences of Phago-Mixotrophic Mode of Nutrition.</title>
        <authorList>
            <person name="Burns J.A."/>
            <person name="Paasch A."/>
            <person name="Narechania A."/>
            <person name="Kim E."/>
        </authorList>
    </citation>
    <scope>NUCLEOTIDE SEQUENCE [LARGE SCALE GENOMIC DNA]</scope>
    <source>
        <strain evidence="3 4">PLY_AMNH</strain>
    </source>
</reference>
<feature type="compositionally biased region" description="Basic and acidic residues" evidence="1">
    <location>
        <begin position="278"/>
        <end position="287"/>
    </location>
</feature>
<dbReference type="AlphaFoldDB" id="A0AAE0BC25"/>
<organism evidence="3 4">
    <name type="scientific">Cymbomonas tetramitiformis</name>
    <dbReference type="NCBI Taxonomy" id="36881"/>
    <lineage>
        <taxon>Eukaryota</taxon>
        <taxon>Viridiplantae</taxon>
        <taxon>Chlorophyta</taxon>
        <taxon>Pyramimonadophyceae</taxon>
        <taxon>Pyramimonadales</taxon>
        <taxon>Pyramimonadaceae</taxon>
        <taxon>Cymbomonas</taxon>
    </lineage>
</organism>
<accession>A0AAE0BC25</accession>
<keyword evidence="4" id="KW-1185">Reference proteome</keyword>